<sequence length="95" mass="10811">MALLGRVREKLIAVLNVPNPSRSYDASRHCVCFWGYDNSREITFMVDDAMLRNLQPGLGTDERSVLGAFDEFREKVLEIANKQYVAGPQNRYSIS</sequence>
<comment type="caution">
    <text evidence="1">The sequence shown here is derived from an EMBL/GenBank/DDBJ whole genome shotgun (WGS) entry which is preliminary data.</text>
</comment>
<gene>
    <name evidence="1" type="ORF">PQR00_31815</name>
</gene>
<proteinExistence type="predicted"/>
<keyword evidence="2" id="KW-1185">Reference proteome</keyword>
<dbReference type="Proteomes" id="UP001629288">
    <property type="component" value="Unassembled WGS sequence"/>
</dbReference>
<dbReference type="EMBL" id="JAQQDH010000017">
    <property type="protein sequence ID" value="MFM0448195.1"/>
    <property type="molecule type" value="Genomic_DNA"/>
</dbReference>
<protein>
    <submittedName>
        <fullName evidence="1">DUF1488 domain-containing protein</fullName>
    </submittedName>
</protein>
<dbReference type="Pfam" id="PF07369">
    <property type="entry name" value="DUF1488"/>
    <property type="match status" value="1"/>
</dbReference>
<dbReference type="SUPFAM" id="SSF160272">
    <property type="entry name" value="Shew3726-like"/>
    <property type="match status" value="1"/>
</dbReference>
<dbReference type="InterPro" id="IPR036692">
    <property type="entry name" value="Shew3726-like_sf"/>
</dbReference>
<evidence type="ECO:0000313" key="1">
    <source>
        <dbReference type="EMBL" id="MFM0448195.1"/>
    </source>
</evidence>
<name>A0ABW9CCZ5_9BURK</name>
<dbReference type="InterPro" id="IPR009962">
    <property type="entry name" value="DUF1488"/>
</dbReference>
<accession>A0ABW9CCZ5</accession>
<dbReference type="RefSeq" id="WP_408131491.1">
    <property type="nucleotide sequence ID" value="NZ_JAQQDH010000017.1"/>
</dbReference>
<organism evidence="1 2">
    <name type="scientific">Paraburkholderia strydomiana</name>
    <dbReference type="NCBI Taxonomy" id="1245417"/>
    <lineage>
        <taxon>Bacteria</taxon>
        <taxon>Pseudomonadati</taxon>
        <taxon>Pseudomonadota</taxon>
        <taxon>Betaproteobacteria</taxon>
        <taxon>Burkholderiales</taxon>
        <taxon>Burkholderiaceae</taxon>
        <taxon>Paraburkholderia</taxon>
    </lineage>
</organism>
<evidence type="ECO:0000313" key="2">
    <source>
        <dbReference type="Proteomes" id="UP001629288"/>
    </source>
</evidence>
<reference evidence="1 2" key="1">
    <citation type="journal article" date="2024" name="Chem. Sci.">
        <title>Discovery of megapolipeptins by genome mining of a Burkholderiales bacteria collection.</title>
        <authorList>
            <person name="Paulo B.S."/>
            <person name="Recchia M.J.J."/>
            <person name="Lee S."/>
            <person name="Fergusson C.H."/>
            <person name="Romanowski S.B."/>
            <person name="Hernandez A."/>
            <person name="Krull N."/>
            <person name="Liu D.Y."/>
            <person name="Cavanagh H."/>
            <person name="Bos A."/>
            <person name="Gray C.A."/>
            <person name="Murphy B.T."/>
            <person name="Linington R.G."/>
            <person name="Eustaquio A.S."/>
        </authorList>
    </citation>
    <scope>NUCLEOTIDE SEQUENCE [LARGE SCALE GENOMIC DNA]</scope>
    <source>
        <strain evidence="1 2">RL17-379-BIB-C</strain>
    </source>
</reference>